<dbReference type="Proteomes" id="UP000074382">
    <property type="component" value="Unassembled WGS sequence"/>
</dbReference>
<dbReference type="AlphaFoldDB" id="A0A147KDP1"/>
<keyword evidence="2" id="KW-1185">Reference proteome</keyword>
<organism evidence="1 2">
    <name type="scientific">Thermobifida cellulosilytica TB100</name>
    <dbReference type="NCBI Taxonomy" id="665004"/>
    <lineage>
        <taxon>Bacteria</taxon>
        <taxon>Bacillati</taxon>
        <taxon>Actinomycetota</taxon>
        <taxon>Actinomycetes</taxon>
        <taxon>Streptosporangiales</taxon>
        <taxon>Nocardiopsidaceae</taxon>
        <taxon>Thermobifida</taxon>
    </lineage>
</organism>
<protein>
    <submittedName>
        <fullName evidence="1">Uncharacterized protein</fullName>
    </submittedName>
</protein>
<evidence type="ECO:0000313" key="2">
    <source>
        <dbReference type="Proteomes" id="UP000074382"/>
    </source>
</evidence>
<reference evidence="2" key="1">
    <citation type="journal article" date="2017" name="Acta Aliment.">
        <title>Plant polysaccharide degrading enzyme system of Thermpbifida cellulosilytica TB100 revealed by de novo genome project data.</title>
        <authorList>
            <person name="Toth A."/>
            <person name="Baka E."/>
            <person name="Luzics S."/>
            <person name="Bata-Vidacs I."/>
            <person name="Nagy I."/>
            <person name="Balint B."/>
            <person name="Herceg R."/>
            <person name="Olasz F."/>
            <person name="Wilk T."/>
            <person name="Nagy T."/>
            <person name="Kriszt B."/>
            <person name="Nagy I."/>
            <person name="Kukolya J."/>
        </authorList>
    </citation>
    <scope>NUCLEOTIDE SEQUENCE [LARGE SCALE GENOMIC DNA]</scope>
    <source>
        <strain evidence="2">TB100</strain>
    </source>
</reference>
<proteinExistence type="predicted"/>
<evidence type="ECO:0000313" key="1">
    <source>
        <dbReference type="EMBL" id="KUP95403.1"/>
    </source>
</evidence>
<accession>A0A147KDP1</accession>
<dbReference type="PATRIC" id="fig|665004.4.peg.2344"/>
<comment type="caution">
    <text evidence="1">The sequence shown here is derived from an EMBL/GenBank/DDBJ whole genome shotgun (WGS) entry which is preliminary data.</text>
</comment>
<gene>
    <name evidence="1" type="ORF">AC529_17710</name>
</gene>
<name>A0A147KDP1_THECS</name>
<dbReference type="OrthoDB" id="3436811at2"/>
<sequence>MPEPLHGRSRAGPRQPRLSLTYSRLPSHVPFLLTRHRYGTLITIRESLTYAQAVEIGLRRMQPKLLDFVIDTLGLGDPRVPGSLRTEWDLDQKMDWDFIYRLEKAGRILPWPHRN</sequence>
<dbReference type="EMBL" id="LGEM01000127">
    <property type="protein sequence ID" value="KUP95403.1"/>
    <property type="molecule type" value="Genomic_DNA"/>
</dbReference>
<dbReference type="RefSeq" id="WP_068756190.1">
    <property type="nucleotide sequence ID" value="NZ_KQ950182.1"/>
</dbReference>